<dbReference type="AlphaFoldDB" id="F2J663"/>
<dbReference type="eggNOG" id="COG0640">
    <property type="taxonomic scope" value="Bacteria"/>
</dbReference>
<dbReference type="PATRIC" id="fig|991905.3.peg.4131"/>
<organism evidence="1 2">
    <name type="scientific">Polymorphum gilvum (strain LMG 25793 / CGMCC 1.9160 / SL003B-26A1)</name>
    <dbReference type="NCBI Taxonomy" id="991905"/>
    <lineage>
        <taxon>Bacteria</taxon>
        <taxon>Pseudomonadati</taxon>
        <taxon>Pseudomonadota</taxon>
        <taxon>Alphaproteobacteria</taxon>
        <taxon>Rhodobacterales</taxon>
        <taxon>Paracoccaceae</taxon>
        <taxon>Polymorphum</taxon>
    </lineage>
</organism>
<dbReference type="RefSeq" id="WP_013654736.1">
    <property type="nucleotide sequence ID" value="NC_015259.1"/>
</dbReference>
<evidence type="ECO:0000313" key="2">
    <source>
        <dbReference type="Proteomes" id="UP000008130"/>
    </source>
</evidence>
<sequence>MAAILTLKTIAGRPVLRGYEHVWSVILDLTRTGAPFTKHDIDQGCCDPGDNVVTDYLRRLRLAGVIEEIGAEGADRRYQRRVYRLCRRQAEAPRLRRDGSEAPVPIQQLLWNTMRHLLRDGWTAKELADFSSTDEVRVSVVTAHSYAKHLAAAGYLHCVVPGRPRHLAKWRLKPSMNTGPKPPRLLRTHTVYDPNTNDVYGTPVTEEVAP</sequence>
<dbReference type="EMBL" id="CP002568">
    <property type="protein sequence ID" value="ADZ72427.1"/>
    <property type="molecule type" value="Genomic_DNA"/>
</dbReference>
<dbReference type="KEGG" id="pgv:SL003B_4007"/>
<name>F2J663_POLGS</name>
<dbReference type="OrthoDB" id="8080957at2"/>
<proteinExistence type="predicted"/>
<dbReference type="STRING" id="991905.SL003B_4007"/>
<gene>
    <name evidence="1" type="ordered locus">SL003B_4007</name>
</gene>
<accession>F2J663</accession>
<reference evidence="1 2" key="1">
    <citation type="journal article" date="2011" name="J. Bacteriol.">
        <title>Complete genome sequence of Polymorphum gilvum SL003B-26A1T, a crude oil-degrading bacterium from oil-polluted saline soil.</title>
        <authorList>
            <person name="Li S.G."/>
            <person name="Tang Y.Q."/>
            <person name="Nie Y."/>
            <person name="Cai M."/>
            <person name="Wu X.L."/>
        </authorList>
    </citation>
    <scope>NUCLEOTIDE SEQUENCE [LARGE SCALE GENOMIC DNA]</scope>
    <source>
        <strain evidence="2">LMG 25793 / CGMCC 1.9160 / SL003B-26A1</strain>
    </source>
</reference>
<evidence type="ECO:0000313" key="1">
    <source>
        <dbReference type="EMBL" id="ADZ72427.1"/>
    </source>
</evidence>
<dbReference type="HOGENOM" id="CLU_112446_0_0_5"/>
<keyword evidence="2" id="KW-1185">Reference proteome</keyword>
<dbReference type="Proteomes" id="UP000008130">
    <property type="component" value="Chromosome"/>
</dbReference>
<protein>
    <submittedName>
        <fullName evidence="1">Uncharacterized protein</fullName>
    </submittedName>
</protein>